<dbReference type="InterPro" id="IPR046867">
    <property type="entry name" value="AldOxase/xan_DH_MoCoBD2"/>
</dbReference>
<evidence type="ECO:0000256" key="2">
    <source>
        <dbReference type="ARBA" id="ARBA00023002"/>
    </source>
</evidence>
<dbReference type="PANTHER" id="PTHR11908:SF132">
    <property type="entry name" value="ALDEHYDE OXIDASE 1-RELATED"/>
    <property type="match status" value="1"/>
</dbReference>
<proteinExistence type="predicted"/>
<dbReference type="InterPro" id="IPR016208">
    <property type="entry name" value="Ald_Oxase/xanthine_DH-like"/>
</dbReference>
<name>A0ABT9QDL8_9ACTN</name>
<dbReference type="SMART" id="SM01008">
    <property type="entry name" value="Ald_Xan_dh_C"/>
    <property type="match status" value="1"/>
</dbReference>
<dbReference type="RefSeq" id="WP_307559333.1">
    <property type="nucleotide sequence ID" value="NZ_JAUSQU010000001.1"/>
</dbReference>
<comment type="caution">
    <text evidence="4">The sequence shown here is derived from an EMBL/GenBank/DDBJ whole genome shotgun (WGS) entry which is preliminary data.</text>
</comment>
<dbReference type="GO" id="GO:0043885">
    <property type="term" value="F:anaerobic carbon-monoxide dehydrogenase activity"/>
    <property type="evidence" value="ECO:0007669"/>
    <property type="project" value="UniProtKB-EC"/>
</dbReference>
<dbReference type="Gene3D" id="3.90.1170.50">
    <property type="entry name" value="Aldehyde oxidase/xanthine dehydrogenase, a/b hammerhead"/>
    <property type="match status" value="1"/>
</dbReference>
<keyword evidence="2 4" id="KW-0560">Oxidoreductase</keyword>
<reference evidence="4 5" key="1">
    <citation type="submission" date="2023-07" db="EMBL/GenBank/DDBJ databases">
        <title>Sequencing the genomes of 1000 actinobacteria strains.</title>
        <authorList>
            <person name="Klenk H.-P."/>
        </authorList>
    </citation>
    <scope>NUCLEOTIDE SEQUENCE [LARGE SCALE GENOMIC DNA]</scope>
    <source>
        <strain evidence="4 5">DSM 46740</strain>
    </source>
</reference>
<evidence type="ECO:0000259" key="3">
    <source>
        <dbReference type="SMART" id="SM01008"/>
    </source>
</evidence>
<dbReference type="InterPro" id="IPR037165">
    <property type="entry name" value="AldOxase/xan_DH_Mopterin-bd_sf"/>
</dbReference>
<gene>
    <name evidence="4" type="ORF">J2853_003672</name>
</gene>
<dbReference type="InterPro" id="IPR036856">
    <property type="entry name" value="Ald_Oxase/Xan_DH_a/b_sf"/>
</dbReference>
<dbReference type="EC" id="1.2.7.4" evidence="4"/>
<dbReference type="SUPFAM" id="SSF54665">
    <property type="entry name" value="CO dehydrogenase molybdoprotein N-domain-like"/>
    <property type="match status" value="1"/>
</dbReference>
<sequence length="753" mass="80293">MTYIGSRVPRREDHDLLTGRAVTVADLSEPGTVEVAFVRSPVAHGRLLGVDTFAACESPGFVGAWSAADLPDLPALPALPDGTRREAALDWPALARGVVRYAGEPIAVVAAGRRAQAEDGAERIRVEIEPLPPLTEAAQALDAGAAWLFPDRDHRPGGGHGNIAREEDLGEPADDVFATAPVVVEGEYRQQLLLPTSLEARAVLVRPEAGGGLTVWVSHQAQHRLRDAMAEVFGLEPDQVRVVVPSVGGAFGAKSQIYPEYVVVAYLARRLNRPVRWVEDRNEAMLAATRGRGQHQRVRLAADADGTFLAYELRVDAGIGAYPHTGAFVPTMTAAMSGGAYRTPRVHAHLRSVLTTTAPTAAYRGAGRPEAAYAIERTVDRLAHRLGMDPAELRRRNFIRSDQFPYRTPTGRVYDSGDYAGALDVALEAVGYAEVRAEQARRRAVGGPPLGIGMATYVERSGGAPDTDEYGSVEVCADGTVVARCGSTPTGQGHLTSFAQVVASALGIDLERVRVIEGDTREVPYGVGSFGSRSMQVGGGALWRSVESLITEARGRFADIWGIDVSHVEYHEGTLIAGEWSTTLEDLVSRTGPLRTEERFRPPQAFPFGAYVAVVEIDPELGTVHVRHLVAVDDYGVVVNPMIVEGQGQGSIAQGLGQVLYEDALHNADGTPFARTLLDYLLPTAADMPPLTLEETRTPNPNAPFGAKGAGEAGCIGTPPAVVNAVCDALGVEHIDMPLTPEAVWRAMTGVAG</sequence>
<keyword evidence="5" id="KW-1185">Reference proteome</keyword>
<organism evidence="4 5">
    <name type="scientific">Streptosporangium lutulentum</name>
    <dbReference type="NCBI Taxonomy" id="1461250"/>
    <lineage>
        <taxon>Bacteria</taxon>
        <taxon>Bacillati</taxon>
        <taxon>Actinomycetota</taxon>
        <taxon>Actinomycetes</taxon>
        <taxon>Streptosporangiales</taxon>
        <taxon>Streptosporangiaceae</taxon>
        <taxon>Streptosporangium</taxon>
    </lineage>
</organism>
<protein>
    <submittedName>
        <fullName evidence="4">Carbon-monoxide dehydrogenase large subunit</fullName>
        <ecNumber evidence="4">1.2.7.4</ecNumber>
    </submittedName>
</protein>
<dbReference type="Pfam" id="PF20256">
    <property type="entry name" value="MoCoBD_2"/>
    <property type="match status" value="1"/>
</dbReference>
<dbReference type="Proteomes" id="UP001225356">
    <property type="component" value="Unassembled WGS sequence"/>
</dbReference>
<evidence type="ECO:0000313" key="4">
    <source>
        <dbReference type="EMBL" id="MDP9844461.1"/>
    </source>
</evidence>
<evidence type="ECO:0000256" key="1">
    <source>
        <dbReference type="ARBA" id="ARBA00022505"/>
    </source>
</evidence>
<evidence type="ECO:0000313" key="5">
    <source>
        <dbReference type="Proteomes" id="UP001225356"/>
    </source>
</evidence>
<dbReference type="EMBL" id="JAUSQU010000001">
    <property type="protein sequence ID" value="MDP9844461.1"/>
    <property type="molecule type" value="Genomic_DNA"/>
</dbReference>
<dbReference type="PANTHER" id="PTHR11908">
    <property type="entry name" value="XANTHINE DEHYDROGENASE"/>
    <property type="match status" value="1"/>
</dbReference>
<dbReference type="InterPro" id="IPR000674">
    <property type="entry name" value="Ald_Oxase/Xan_DH_a/b"/>
</dbReference>
<dbReference type="Pfam" id="PF01315">
    <property type="entry name" value="Ald_Xan_dh_C"/>
    <property type="match status" value="1"/>
</dbReference>
<feature type="domain" description="Aldehyde oxidase/xanthine dehydrogenase a/b hammerhead" evidence="3">
    <location>
        <begin position="18"/>
        <end position="132"/>
    </location>
</feature>
<dbReference type="SUPFAM" id="SSF56003">
    <property type="entry name" value="Molybdenum cofactor-binding domain"/>
    <property type="match status" value="1"/>
</dbReference>
<dbReference type="InterPro" id="IPR008274">
    <property type="entry name" value="AldOxase/xan_DH_MoCoBD1"/>
</dbReference>
<accession>A0ABT9QDL8</accession>
<keyword evidence="1" id="KW-0500">Molybdenum</keyword>
<dbReference type="Gene3D" id="3.30.365.10">
    <property type="entry name" value="Aldehyde oxidase/xanthine dehydrogenase, molybdopterin binding domain"/>
    <property type="match status" value="4"/>
</dbReference>
<dbReference type="Pfam" id="PF02738">
    <property type="entry name" value="MoCoBD_1"/>
    <property type="match status" value="1"/>
</dbReference>